<evidence type="ECO:0000256" key="1">
    <source>
        <dbReference type="ARBA" id="ARBA00009861"/>
    </source>
</evidence>
<dbReference type="InterPro" id="IPR023213">
    <property type="entry name" value="CAT-like_dom_sf"/>
</dbReference>
<proteinExistence type="inferred from homology"/>
<dbReference type="GO" id="GO:0016747">
    <property type="term" value="F:acyltransferase activity, transferring groups other than amino-acyl groups"/>
    <property type="evidence" value="ECO:0007669"/>
    <property type="project" value="TreeGrafter"/>
</dbReference>
<dbReference type="PANTHER" id="PTHR31642">
    <property type="entry name" value="TRICHOTHECENE 3-O-ACETYLTRANSFERASE"/>
    <property type="match status" value="1"/>
</dbReference>
<comment type="caution">
    <text evidence="3">The sequence shown here is derived from an EMBL/GenBank/DDBJ whole genome shotgun (WGS) entry which is preliminary data.</text>
</comment>
<feature type="region of interest" description="Disordered" evidence="2">
    <location>
        <begin position="31"/>
        <end position="52"/>
    </location>
</feature>
<name>A0A2U1PC66_ARTAN</name>
<dbReference type="Proteomes" id="UP000245207">
    <property type="component" value="Unassembled WGS sequence"/>
</dbReference>
<dbReference type="Pfam" id="PF02458">
    <property type="entry name" value="Transferase"/>
    <property type="match status" value="1"/>
</dbReference>
<keyword evidence="4" id="KW-1185">Reference proteome</keyword>
<dbReference type="InterPro" id="IPR050317">
    <property type="entry name" value="Plant_Fungal_Acyltransferase"/>
</dbReference>
<dbReference type="OrthoDB" id="1862401at2759"/>
<organism evidence="3 4">
    <name type="scientific">Artemisia annua</name>
    <name type="common">Sweet wormwood</name>
    <dbReference type="NCBI Taxonomy" id="35608"/>
    <lineage>
        <taxon>Eukaryota</taxon>
        <taxon>Viridiplantae</taxon>
        <taxon>Streptophyta</taxon>
        <taxon>Embryophyta</taxon>
        <taxon>Tracheophyta</taxon>
        <taxon>Spermatophyta</taxon>
        <taxon>Magnoliopsida</taxon>
        <taxon>eudicotyledons</taxon>
        <taxon>Gunneridae</taxon>
        <taxon>Pentapetalae</taxon>
        <taxon>asterids</taxon>
        <taxon>campanulids</taxon>
        <taxon>Asterales</taxon>
        <taxon>Asteraceae</taxon>
        <taxon>Asteroideae</taxon>
        <taxon>Anthemideae</taxon>
        <taxon>Artemisiinae</taxon>
        <taxon>Artemisia</taxon>
    </lineage>
</organism>
<dbReference type="EMBL" id="PKPP01001359">
    <property type="protein sequence ID" value="PWA83351.1"/>
    <property type="molecule type" value="Genomic_DNA"/>
</dbReference>
<comment type="similarity">
    <text evidence="1">Belongs to the plant acyltransferase family.</text>
</comment>
<protein>
    <submittedName>
        <fullName evidence="3">Transferase, Chloramphenicol acetyltransferase-like domain protein</fullName>
    </submittedName>
</protein>
<evidence type="ECO:0000313" key="3">
    <source>
        <dbReference type="EMBL" id="PWA83351.1"/>
    </source>
</evidence>
<dbReference type="STRING" id="35608.A0A2U1PC66"/>
<reference evidence="3 4" key="1">
    <citation type="journal article" date="2018" name="Mol. Plant">
        <title>The genome of Artemisia annua provides insight into the evolution of Asteraceae family and artemisinin biosynthesis.</title>
        <authorList>
            <person name="Shen Q."/>
            <person name="Zhang L."/>
            <person name="Liao Z."/>
            <person name="Wang S."/>
            <person name="Yan T."/>
            <person name="Shi P."/>
            <person name="Liu M."/>
            <person name="Fu X."/>
            <person name="Pan Q."/>
            <person name="Wang Y."/>
            <person name="Lv Z."/>
            <person name="Lu X."/>
            <person name="Zhang F."/>
            <person name="Jiang W."/>
            <person name="Ma Y."/>
            <person name="Chen M."/>
            <person name="Hao X."/>
            <person name="Li L."/>
            <person name="Tang Y."/>
            <person name="Lv G."/>
            <person name="Zhou Y."/>
            <person name="Sun X."/>
            <person name="Brodelius P.E."/>
            <person name="Rose J.K.C."/>
            <person name="Tang K."/>
        </authorList>
    </citation>
    <scope>NUCLEOTIDE SEQUENCE [LARGE SCALE GENOMIC DNA]</scope>
    <source>
        <strain evidence="4">cv. Huhao1</strain>
        <tissue evidence="3">Leaf</tissue>
    </source>
</reference>
<dbReference type="AlphaFoldDB" id="A0A2U1PC66"/>
<keyword evidence="3" id="KW-0808">Transferase</keyword>
<dbReference type="PANTHER" id="PTHR31642:SF228">
    <property type="entry name" value="ALCOHOL O-ACETYLTRANSFERASE"/>
    <property type="match status" value="1"/>
</dbReference>
<evidence type="ECO:0000256" key="2">
    <source>
        <dbReference type="SAM" id="MobiDB-lite"/>
    </source>
</evidence>
<evidence type="ECO:0000313" key="4">
    <source>
        <dbReference type="Proteomes" id="UP000245207"/>
    </source>
</evidence>
<accession>A0A2U1PC66</accession>
<sequence length="556" mass="62346">MNMRKYYHLLALRRSKGLFISNRRCVHDQTSSAVKSHHLSGQPRQPPTSSAYSHISRNTFNRNAILSHHYLQATHFNLTRNYYDSQLSKLHTSQLELPEYEDEITTPLDYQVTIKGTEVVKAPATLGNKHWLPLSNLDLLLPPIEAGVFFCYKKKNNTDMSTETVMNKIKTSLAGVLSTFYPLAGEIVTNSQGEPEVVCNNGGVEFVHAHADIELKDMDFHHPDHSVKGKLIPKINHGVIAVQATEMKCGSVIISCAFNHQIIDGYSLNMFLCAWAKYAQSETISSIPSFRPSILNPRNPLRYDSSLDNLYVPISSLPPPSSFEEPLLCRTYYVRAESIERLQAEASTKETKRSKLVSFTAYMWKLLSQGHDDANTSSRMGIVVDGRRFLTGNNEKNASLLENHFGNVLSVPYGVAENSDLEKMPLHEIADGVHRFVAEATNEEHFRGLIDWVQLHRPQPAVATIYFGLKKSEGEAVVVSGGQGLPLKDMDFGWGKPEFGSYHVPWGSRTGYITTMPSAARNGDWVVYMHLKQNDFDMIENVAPDVFAPLSIATFL</sequence>
<gene>
    <name evidence="3" type="ORF">CTI12_AA169350</name>
</gene>
<dbReference type="Gene3D" id="3.30.559.10">
    <property type="entry name" value="Chloramphenicol acetyltransferase-like domain"/>
    <property type="match status" value="2"/>
</dbReference>